<dbReference type="STRING" id="1385510.GCA_000425205_01737"/>
<keyword evidence="1" id="KW-1133">Transmembrane helix</keyword>
<feature type="transmembrane region" description="Helical" evidence="1">
    <location>
        <begin position="62"/>
        <end position="83"/>
    </location>
</feature>
<keyword evidence="1" id="KW-0472">Membrane</keyword>
<organism evidence="2 3">
    <name type="scientific">Pontibacillus halophilus JSM 076056 = DSM 19796</name>
    <dbReference type="NCBI Taxonomy" id="1385510"/>
    <lineage>
        <taxon>Bacteria</taxon>
        <taxon>Bacillati</taxon>
        <taxon>Bacillota</taxon>
        <taxon>Bacilli</taxon>
        <taxon>Bacillales</taxon>
        <taxon>Bacillaceae</taxon>
        <taxon>Pontibacillus</taxon>
    </lineage>
</organism>
<keyword evidence="1" id="KW-0812">Transmembrane</keyword>
<feature type="transmembrane region" description="Helical" evidence="1">
    <location>
        <begin position="6"/>
        <end position="24"/>
    </location>
</feature>
<gene>
    <name evidence="2" type="ORF">N781_15610</name>
</gene>
<dbReference type="OrthoDB" id="9951732at2"/>
<dbReference type="RefSeq" id="WP_026800147.1">
    <property type="nucleotide sequence ID" value="NZ_AULI01000007.1"/>
</dbReference>
<proteinExistence type="predicted"/>
<accession>A0A0A5GHQ9</accession>
<protein>
    <submittedName>
        <fullName evidence="2">Uncharacterized protein</fullName>
    </submittedName>
</protein>
<evidence type="ECO:0000313" key="2">
    <source>
        <dbReference type="EMBL" id="KGX92801.1"/>
    </source>
</evidence>
<reference evidence="2 3" key="1">
    <citation type="submission" date="2013-08" db="EMBL/GenBank/DDBJ databases">
        <authorList>
            <person name="Huang J."/>
            <person name="Wang G."/>
        </authorList>
    </citation>
    <scope>NUCLEOTIDE SEQUENCE [LARGE SCALE GENOMIC DNA]</scope>
    <source>
        <strain evidence="2 3">JSM 076056</strain>
    </source>
</reference>
<dbReference type="AlphaFoldDB" id="A0A0A5GHQ9"/>
<dbReference type="EMBL" id="AVPE01000005">
    <property type="protein sequence ID" value="KGX92801.1"/>
    <property type="molecule type" value="Genomic_DNA"/>
</dbReference>
<keyword evidence="3" id="KW-1185">Reference proteome</keyword>
<evidence type="ECO:0000256" key="1">
    <source>
        <dbReference type="SAM" id="Phobius"/>
    </source>
</evidence>
<comment type="caution">
    <text evidence="2">The sequence shown here is derived from an EMBL/GenBank/DDBJ whole genome shotgun (WGS) entry which is preliminary data.</text>
</comment>
<name>A0A0A5GHQ9_9BACI</name>
<evidence type="ECO:0000313" key="3">
    <source>
        <dbReference type="Proteomes" id="UP000030528"/>
    </source>
</evidence>
<sequence length="94" mass="10429">MHIVGAFVMFFVVFVALYCSMKVFSDLPKNERMQNFIAVSPSLAGVSAFLTMEFLLPAARNPFALLTVNVFPTLMVAITLVLLMRVKLVRDAAD</sequence>
<dbReference type="Proteomes" id="UP000030528">
    <property type="component" value="Unassembled WGS sequence"/>
</dbReference>
<feature type="transmembrane region" description="Helical" evidence="1">
    <location>
        <begin position="36"/>
        <end position="56"/>
    </location>
</feature>